<proteinExistence type="predicted"/>
<protein>
    <submittedName>
        <fullName evidence="1">Uncharacterized protein</fullName>
    </submittedName>
</protein>
<evidence type="ECO:0000313" key="1">
    <source>
        <dbReference type="EMBL" id="MCM6774983.1"/>
    </source>
</evidence>
<sequence length="206" mass="22749">MVAHIARRPAAELLAEQLDAYLSVDDGARGAVGNHRHVWGVLVDAATDWVCVVEDDAEPIPEFRQQLGAALAVTPTPVVSLYLGTSRPPSVQARVHTALARADRIGAMWITSHRMLHAVGICLRAELITDMLTHTRTTPARVPADTRLDRWLRARRLQVAYSVPSLVDHHDGPTLLHHSDGQARDTPRRAWRVGPRSMWTPQAVSL</sequence>
<evidence type="ECO:0000313" key="2">
    <source>
        <dbReference type="Proteomes" id="UP001139157"/>
    </source>
</evidence>
<gene>
    <name evidence="1" type="ORF">NDR86_16020</name>
</gene>
<dbReference type="Proteomes" id="UP001139157">
    <property type="component" value="Unassembled WGS sequence"/>
</dbReference>
<organism evidence="1 2">
    <name type="scientific">Nocardia pulmonis</name>
    <dbReference type="NCBI Taxonomy" id="2951408"/>
    <lineage>
        <taxon>Bacteria</taxon>
        <taxon>Bacillati</taxon>
        <taxon>Actinomycetota</taxon>
        <taxon>Actinomycetes</taxon>
        <taxon>Mycobacteriales</taxon>
        <taxon>Nocardiaceae</taxon>
        <taxon>Nocardia</taxon>
    </lineage>
</organism>
<dbReference type="RefSeq" id="WP_251912900.1">
    <property type="nucleotide sequence ID" value="NZ_JAMRXG010000006.1"/>
</dbReference>
<name>A0A9X2IX38_9NOCA</name>
<reference evidence="1" key="1">
    <citation type="submission" date="2022-06" db="EMBL/GenBank/DDBJ databases">
        <title>Novel species in genus nocardia.</title>
        <authorList>
            <person name="Li F."/>
        </authorList>
    </citation>
    <scope>NUCLEOTIDE SEQUENCE</scope>
    <source>
        <strain evidence="1">CDC141</strain>
    </source>
</reference>
<keyword evidence="2" id="KW-1185">Reference proteome</keyword>
<accession>A0A9X2IX38</accession>
<comment type="caution">
    <text evidence="1">The sequence shown here is derived from an EMBL/GenBank/DDBJ whole genome shotgun (WGS) entry which is preliminary data.</text>
</comment>
<dbReference type="AlphaFoldDB" id="A0A9X2IX38"/>
<dbReference type="EMBL" id="JAMRXG010000006">
    <property type="protein sequence ID" value="MCM6774983.1"/>
    <property type="molecule type" value="Genomic_DNA"/>
</dbReference>